<proteinExistence type="predicted"/>
<feature type="region of interest" description="Disordered" evidence="1">
    <location>
        <begin position="31"/>
        <end position="51"/>
    </location>
</feature>
<protein>
    <submittedName>
        <fullName evidence="2">Uncharacterized protein</fullName>
    </submittedName>
</protein>
<evidence type="ECO:0000313" key="2">
    <source>
        <dbReference type="EMBL" id="GJM90083.1"/>
    </source>
</evidence>
<reference evidence="2" key="1">
    <citation type="journal article" date="2018" name="DNA Res.">
        <title>Multiple hybrid de novo genome assembly of finger millet, an orphan allotetraploid crop.</title>
        <authorList>
            <person name="Hatakeyama M."/>
            <person name="Aluri S."/>
            <person name="Balachadran M.T."/>
            <person name="Sivarajan S.R."/>
            <person name="Patrignani A."/>
            <person name="Gruter S."/>
            <person name="Poveda L."/>
            <person name="Shimizu-Inatsugi R."/>
            <person name="Baeten J."/>
            <person name="Francoijs K.J."/>
            <person name="Nataraja K.N."/>
            <person name="Reddy Y.A.N."/>
            <person name="Phadnis S."/>
            <person name="Ravikumar R.L."/>
            <person name="Schlapbach R."/>
            <person name="Sreeman S.M."/>
            <person name="Shimizu K.K."/>
        </authorList>
    </citation>
    <scope>NUCLEOTIDE SEQUENCE</scope>
</reference>
<comment type="caution">
    <text evidence="2">The sequence shown here is derived from an EMBL/GenBank/DDBJ whole genome shotgun (WGS) entry which is preliminary data.</text>
</comment>
<sequence length="79" mass="8710">MTPCRKGRPYTSPARPAYRICLPLDRPMHPPKMPSIECGGRGEEGSEEEVNSLMRTRRVVGGAERRGGTGAICRVRWGA</sequence>
<evidence type="ECO:0000256" key="1">
    <source>
        <dbReference type="SAM" id="MobiDB-lite"/>
    </source>
</evidence>
<name>A0AAV5BX08_ELECO</name>
<dbReference type="AlphaFoldDB" id="A0AAV5BX08"/>
<organism evidence="2 3">
    <name type="scientific">Eleusine coracana subsp. coracana</name>
    <dbReference type="NCBI Taxonomy" id="191504"/>
    <lineage>
        <taxon>Eukaryota</taxon>
        <taxon>Viridiplantae</taxon>
        <taxon>Streptophyta</taxon>
        <taxon>Embryophyta</taxon>
        <taxon>Tracheophyta</taxon>
        <taxon>Spermatophyta</taxon>
        <taxon>Magnoliopsida</taxon>
        <taxon>Liliopsida</taxon>
        <taxon>Poales</taxon>
        <taxon>Poaceae</taxon>
        <taxon>PACMAD clade</taxon>
        <taxon>Chloridoideae</taxon>
        <taxon>Cynodonteae</taxon>
        <taxon>Eleusininae</taxon>
        <taxon>Eleusine</taxon>
    </lineage>
</organism>
<accession>A0AAV5BX08</accession>
<dbReference type="Proteomes" id="UP001054889">
    <property type="component" value="Unassembled WGS sequence"/>
</dbReference>
<keyword evidence="3" id="KW-1185">Reference proteome</keyword>
<reference evidence="2" key="2">
    <citation type="submission" date="2021-12" db="EMBL/GenBank/DDBJ databases">
        <title>Resequencing data analysis of finger millet.</title>
        <authorList>
            <person name="Hatakeyama M."/>
            <person name="Aluri S."/>
            <person name="Balachadran M.T."/>
            <person name="Sivarajan S.R."/>
            <person name="Poveda L."/>
            <person name="Shimizu-Inatsugi R."/>
            <person name="Schlapbach R."/>
            <person name="Sreeman S.M."/>
            <person name="Shimizu K.K."/>
        </authorList>
    </citation>
    <scope>NUCLEOTIDE SEQUENCE</scope>
</reference>
<evidence type="ECO:0000313" key="3">
    <source>
        <dbReference type="Proteomes" id="UP001054889"/>
    </source>
</evidence>
<gene>
    <name evidence="2" type="primary">ga06329</name>
    <name evidence="2" type="ORF">PR202_ga06329</name>
</gene>
<dbReference type="EMBL" id="BQKI01000003">
    <property type="protein sequence ID" value="GJM90083.1"/>
    <property type="molecule type" value="Genomic_DNA"/>
</dbReference>